<dbReference type="AlphaFoldDB" id="A0A2J5I3L5"/>
<feature type="region of interest" description="Disordered" evidence="8">
    <location>
        <begin position="90"/>
        <end position="147"/>
    </location>
</feature>
<dbReference type="PANTHER" id="PTHR31845:SF39">
    <property type="entry name" value="TRANSCRIPTION FACTOR PBCR-RELATED"/>
    <property type="match status" value="1"/>
</dbReference>
<dbReference type="Proteomes" id="UP000235023">
    <property type="component" value="Unassembled WGS sequence"/>
</dbReference>
<dbReference type="PANTHER" id="PTHR31845">
    <property type="entry name" value="FINGER DOMAIN PROTEIN, PUTATIVE-RELATED"/>
    <property type="match status" value="1"/>
</dbReference>
<feature type="compositionally biased region" description="Polar residues" evidence="8">
    <location>
        <begin position="125"/>
        <end position="141"/>
    </location>
</feature>
<evidence type="ECO:0000313" key="10">
    <source>
        <dbReference type="EMBL" id="PLN84458.1"/>
    </source>
</evidence>
<dbReference type="FunFam" id="4.10.240.10:FF:000003">
    <property type="entry name" value="C6 transcription factor (Leu3)"/>
    <property type="match status" value="1"/>
</dbReference>
<name>A0A2J5I3L5_9EURO</name>
<dbReference type="Gene3D" id="4.10.240.10">
    <property type="entry name" value="Zn(2)-C6 fungal-type DNA-binding domain"/>
    <property type="match status" value="1"/>
</dbReference>
<dbReference type="GO" id="GO:0005634">
    <property type="term" value="C:nucleus"/>
    <property type="evidence" value="ECO:0007669"/>
    <property type="project" value="UniProtKB-SubCell"/>
</dbReference>
<dbReference type="GO" id="GO:0006351">
    <property type="term" value="P:DNA-templated transcription"/>
    <property type="evidence" value="ECO:0007669"/>
    <property type="project" value="InterPro"/>
</dbReference>
<feature type="domain" description="Zn(2)-C6 fungal-type" evidence="9">
    <location>
        <begin position="27"/>
        <end position="60"/>
    </location>
</feature>
<sequence>MTSTTIMGPEDADVVQPLTGPPQLNRSCESCRSLKVRCFPDPKAPDQCQRCAKAKRTCIFVAPQRRRPRKRTDSRVAQLEREMRQMRSLLKGRLHTDETSTASDDSEEAESIEGDFGANGRESVANDSRNISDSLRPTNLSPGVLSPLRRSTLDSRSISPASFDYALTEHSAEVPMREDVIDRGIISLENANQLVALFNTELSACAGMILCPADATAAQLRHSKPILFLSVIAAAALAVDAGLAAILNREMVHLYAERFFINGEKSLELIQALLVMTIFYYPPDSPLKLQHCQYTHVASTMALEIGLTSRHQIKSDSKKGGKSNKRGYNEHVAEQARAMVGCYHLASRVAMKMRCPSILPFDDWMGEYVNYLECSPNVADRQTARWFELQKIVDESMASFGLDNTSATMPLAETRIQAVLRWFDHRMQVWKNEAPTELISIPVTFEYHYTKLAVYEIAAGEGFRDPSAVDGPYDTLPPLEAVGQASGLPLSALRVDFTFKWMNAAQEMLDYFLSCDTTVLQKLPSLVYTQVGLALMSLLKVYFQVRTGALGEFITPQSVNIEAYLDAMMRKLTDASCGGQYRVPSRWRGAVVVKACDWYEEFQRRHSQREPNAVPQVSVSASTPPPVLHIQTSTGFTTSHASHSSESLVLNPEPPIFPAVGGPYGAPAPVMSPLWSPEQSDPLPFVHPEQFTEYPHQMVPPRFVYDHAPRSPLEESPHGPSGPSGPPRAGIEFDGWMPHDRVYGVPCLPVI</sequence>
<dbReference type="SUPFAM" id="SSF57701">
    <property type="entry name" value="Zn2/Cys6 DNA-binding domain"/>
    <property type="match status" value="1"/>
</dbReference>
<dbReference type="InterPro" id="IPR007219">
    <property type="entry name" value="XnlR_reg_dom"/>
</dbReference>
<keyword evidence="4" id="KW-0805">Transcription regulation</keyword>
<keyword evidence="6" id="KW-0804">Transcription</keyword>
<dbReference type="EMBL" id="KZ559511">
    <property type="protein sequence ID" value="PLN84458.1"/>
    <property type="molecule type" value="Genomic_DNA"/>
</dbReference>
<dbReference type="GO" id="GO:0000981">
    <property type="term" value="F:DNA-binding transcription factor activity, RNA polymerase II-specific"/>
    <property type="evidence" value="ECO:0007669"/>
    <property type="project" value="InterPro"/>
</dbReference>
<accession>A0A2J5I3L5</accession>
<proteinExistence type="predicted"/>
<keyword evidence="5" id="KW-0238">DNA-binding</keyword>
<dbReference type="GO" id="GO:0000976">
    <property type="term" value="F:transcription cis-regulatory region binding"/>
    <property type="evidence" value="ECO:0007669"/>
    <property type="project" value="TreeGrafter"/>
</dbReference>
<comment type="subcellular location">
    <subcellularLocation>
        <location evidence="1">Nucleus</location>
    </subcellularLocation>
</comment>
<dbReference type="InterPro" id="IPR001138">
    <property type="entry name" value="Zn2Cys6_DnaBD"/>
</dbReference>
<feature type="compositionally biased region" description="Polar residues" evidence="8">
    <location>
        <begin position="630"/>
        <end position="648"/>
    </location>
</feature>
<evidence type="ECO:0000256" key="1">
    <source>
        <dbReference type="ARBA" id="ARBA00004123"/>
    </source>
</evidence>
<evidence type="ECO:0000259" key="9">
    <source>
        <dbReference type="PROSITE" id="PS50048"/>
    </source>
</evidence>
<dbReference type="SMART" id="SM00066">
    <property type="entry name" value="GAL4"/>
    <property type="match status" value="1"/>
</dbReference>
<feature type="region of interest" description="Disordered" evidence="8">
    <location>
        <begin position="703"/>
        <end position="733"/>
    </location>
</feature>
<dbReference type="InterPro" id="IPR051089">
    <property type="entry name" value="prtT"/>
</dbReference>
<evidence type="ECO:0000256" key="5">
    <source>
        <dbReference type="ARBA" id="ARBA00023125"/>
    </source>
</evidence>
<evidence type="ECO:0000256" key="8">
    <source>
        <dbReference type="SAM" id="MobiDB-lite"/>
    </source>
</evidence>
<feature type="compositionally biased region" description="Acidic residues" evidence="8">
    <location>
        <begin position="104"/>
        <end position="113"/>
    </location>
</feature>
<evidence type="ECO:0000256" key="7">
    <source>
        <dbReference type="ARBA" id="ARBA00023242"/>
    </source>
</evidence>
<dbReference type="CDD" id="cd00067">
    <property type="entry name" value="GAL4"/>
    <property type="match status" value="1"/>
</dbReference>
<evidence type="ECO:0000256" key="2">
    <source>
        <dbReference type="ARBA" id="ARBA00022723"/>
    </source>
</evidence>
<dbReference type="InterPro" id="IPR036864">
    <property type="entry name" value="Zn2-C6_fun-type_DNA-bd_sf"/>
</dbReference>
<keyword evidence="2" id="KW-0479">Metal-binding</keyword>
<organism evidence="10 11">
    <name type="scientific">Aspergillus taichungensis</name>
    <dbReference type="NCBI Taxonomy" id="482145"/>
    <lineage>
        <taxon>Eukaryota</taxon>
        <taxon>Fungi</taxon>
        <taxon>Dikarya</taxon>
        <taxon>Ascomycota</taxon>
        <taxon>Pezizomycotina</taxon>
        <taxon>Eurotiomycetes</taxon>
        <taxon>Eurotiomycetidae</taxon>
        <taxon>Eurotiales</taxon>
        <taxon>Aspergillaceae</taxon>
        <taxon>Aspergillus</taxon>
        <taxon>Aspergillus subgen. Circumdati</taxon>
    </lineage>
</organism>
<dbReference type="Pfam" id="PF04082">
    <property type="entry name" value="Fungal_trans"/>
    <property type="match status" value="1"/>
</dbReference>
<dbReference type="GO" id="GO:0008270">
    <property type="term" value="F:zinc ion binding"/>
    <property type="evidence" value="ECO:0007669"/>
    <property type="project" value="InterPro"/>
</dbReference>
<gene>
    <name evidence="10" type="ORF">BDW42DRAFT_40682</name>
</gene>
<feature type="region of interest" description="Disordered" evidence="8">
    <location>
        <begin position="607"/>
        <end position="648"/>
    </location>
</feature>
<reference evidence="11" key="1">
    <citation type="submission" date="2017-12" db="EMBL/GenBank/DDBJ databases">
        <authorList>
            <consortium name="DOE Joint Genome Institute"/>
            <person name="Mondo S.J."/>
            <person name="Kjaerbolling I."/>
            <person name="Vesth T.C."/>
            <person name="Frisvad J.C."/>
            <person name="Nybo J.L."/>
            <person name="Theobald S."/>
            <person name="Kuo A."/>
            <person name="Bowyer P."/>
            <person name="Matsuda Y."/>
            <person name="Lyhne E.K."/>
            <person name="Kogle M.E."/>
            <person name="Clum A."/>
            <person name="Lipzen A."/>
            <person name="Salamov A."/>
            <person name="Ngan C.Y."/>
            <person name="Daum C."/>
            <person name="Chiniquy J."/>
            <person name="Barry K."/>
            <person name="LaButti K."/>
            <person name="Haridas S."/>
            <person name="Simmons B.A."/>
            <person name="Magnuson J.K."/>
            <person name="Mortensen U.H."/>
            <person name="Larsen T.O."/>
            <person name="Grigoriev I.V."/>
            <person name="Baker S.E."/>
            <person name="Andersen M.R."/>
            <person name="Nordberg H.P."/>
            <person name="Cantor M.N."/>
            <person name="Hua S.X."/>
        </authorList>
    </citation>
    <scope>NUCLEOTIDE SEQUENCE [LARGE SCALE GENOMIC DNA]</scope>
    <source>
        <strain evidence="11">IBT 19404</strain>
    </source>
</reference>
<keyword evidence="3" id="KW-0862">Zinc</keyword>
<dbReference type="GO" id="GO:0001216">
    <property type="term" value="F:DNA-binding transcription activator activity"/>
    <property type="evidence" value="ECO:0007669"/>
    <property type="project" value="UniProtKB-ARBA"/>
</dbReference>
<dbReference type="PROSITE" id="PS00463">
    <property type="entry name" value="ZN2_CY6_FUNGAL_1"/>
    <property type="match status" value="1"/>
</dbReference>
<protein>
    <submittedName>
        <fullName evidence="10">C6 zinc finger domain protein</fullName>
    </submittedName>
</protein>
<dbReference type="CDD" id="cd12148">
    <property type="entry name" value="fungal_TF_MHR"/>
    <property type="match status" value="1"/>
</dbReference>
<dbReference type="OrthoDB" id="3365636at2759"/>
<evidence type="ECO:0000313" key="11">
    <source>
        <dbReference type="Proteomes" id="UP000235023"/>
    </source>
</evidence>
<evidence type="ECO:0000256" key="6">
    <source>
        <dbReference type="ARBA" id="ARBA00023163"/>
    </source>
</evidence>
<keyword evidence="11" id="KW-1185">Reference proteome</keyword>
<evidence type="ECO:0000256" key="4">
    <source>
        <dbReference type="ARBA" id="ARBA00023015"/>
    </source>
</evidence>
<feature type="compositionally biased region" description="Basic and acidic residues" evidence="8">
    <location>
        <begin position="704"/>
        <end position="717"/>
    </location>
</feature>
<evidence type="ECO:0000256" key="3">
    <source>
        <dbReference type="ARBA" id="ARBA00022833"/>
    </source>
</evidence>
<dbReference type="PROSITE" id="PS50048">
    <property type="entry name" value="ZN2_CY6_FUNGAL_2"/>
    <property type="match status" value="1"/>
</dbReference>
<keyword evidence="7" id="KW-0539">Nucleus</keyword>